<gene>
    <name evidence="1" type="ORF">A2827_01265</name>
</gene>
<evidence type="ECO:0000313" key="2">
    <source>
        <dbReference type="Proteomes" id="UP000177932"/>
    </source>
</evidence>
<proteinExistence type="predicted"/>
<accession>A0A1G2H583</accession>
<sequence length="114" mass="12353">MEVVRGDMGEFVVSYGINEFSHVLSVPMGRSLVEKWKEGGEEDAIVLLEAEVAGSPVVYALDHLRLRVVQGGGRLIVVGWPADYMEIIKFCLPSLPGLLLAKTVSEALAILATK</sequence>
<dbReference type="AlphaFoldDB" id="A0A1G2H583"/>
<evidence type="ECO:0000313" key="1">
    <source>
        <dbReference type="EMBL" id="OGZ57656.1"/>
    </source>
</evidence>
<protein>
    <submittedName>
        <fullName evidence="1">Uncharacterized protein</fullName>
    </submittedName>
</protein>
<organism evidence="1 2">
    <name type="scientific">Candidatus Spechtbacteria bacterium RIFCSPHIGHO2_01_FULL_43_30</name>
    <dbReference type="NCBI Taxonomy" id="1802158"/>
    <lineage>
        <taxon>Bacteria</taxon>
        <taxon>Candidatus Spechtiibacteriota</taxon>
    </lineage>
</organism>
<dbReference type="Proteomes" id="UP000177932">
    <property type="component" value="Unassembled WGS sequence"/>
</dbReference>
<comment type="caution">
    <text evidence="1">The sequence shown here is derived from an EMBL/GenBank/DDBJ whole genome shotgun (WGS) entry which is preliminary data.</text>
</comment>
<reference evidence="1 2" key="1">
    <citation type="journal article" date="2016" name="Nat. Commun.">
        <title>Thousands of microbial genomes shed light on interconnected biogeochemical processes in an aquifer system.</title>
        <authorList>
            <person name="Anantharaman K."/>
            <person name="Brown C.T."/>
            <person name="Hug L.A."/>
            <person name="Sharon I."/>
            <person name="Castelle C.J."/>
            <person name="Probst A.J."/>
            <person name="Thomas B.C."/>
            <person name="Singh A."/>
            <person name="Wilkins M.J."/>
            <person name="Karaoz U."/>
            <person name="Brodie E.L."/>
            <person name="Williams K.H."/>
            <person name="Hubbard S.S."/>
            <person name="Banfield J.F."/>
        </authorList>
    </citation>
    <scope>NUCLEOTIDE SEQUENCE [LARGE SCALE GENOMIC DNA]</scope>
</reference>
<dbReference type="EMBL" id="MHOD01000025">
    <property type="protein sequence ID" value="OGZ57656.1"/>
    <property type="molecule type" value="Genomic_DNA"/>
</dbReference>
<name>A0A1G2H583_9BACT</name>